<protein>
    <submittedName>
        <fullName evidence="2">Uncharacterized protein</fullName>
    </submittedName>
</protein>
<dbReference type="AlphaFoldDB" id="X6M011"/>
<feature type="compositionally biased region" description="Basic and acidic residues" evidence="1">
    <location>
        <begin position="88"/>
        <end position="107"/>
    </location>
</feature>
<feature type="compositionally biased region" description="Polar residues" evidence="1">
    <location>
        <begin position="11"/>
        <end position="40"/>
    </location>
</feature>
<dbReference type="OrthoDB" id="426210at2759"/>
<name>X6M011_RETFI</name>
<evidence type="ECO:0000256" key="1">
    <source>
        <dbReference type="SAM" id="MobiDB-lite"/>
    </source>
</evidence>
<dbReference type="EMBL" id="ASPP01026370">
    <property type="protein sequence ID" value="ETO07224.1"/>
    <property type="molecule type" value="Genomic_DNA"/>
</dbReference>
<proteinExistence type="predicted"/>
<dbReference type="Proteomes" id="UP000023152">
    <property type="component" value="Unassembled WGS sequence"/>
</dbReference>
<feature type="region of interest" description="Disordered" evidence="1">
    <location>
        <begin position="1"/>
        <end position="40"/>
    </location>
</feature>
<reference evidence="2 3" key="1">
    <citation type="journal article" date="2013" name="Curr. Biol.">
        <title>The Genome of the Foraminiferan Reticulomyxa filosa.</title>
        <authorList>
            <person name="Glockner G."/>
            <person name="Hulsmann N."/>
            <person name="Schleicher M."/>
            <person name="Noegel A.A."/>
            <person name="Eichinger L."/>
            <person name="Gallinger C."/>
            <person name="Pawlowski J."/>
            <person name="Sierra R."/>
            <person name="Euteneuer U."/>
            <person name="Pillet L."/>
            <person name="Moustafa A."/>
            <person name="Platzer M."/>
            <person name="Groth M."/>
            <person name="Szafranski K."/>
            <person name="Schliwa M."/>
        </authorList>
    </citation>
    <scope>NUCLEOTIDE SEQUENCE [LARGE SCALE GENOMIC DNA]</scope>
</reference>
<feature type="region of interest" description="Disordered" evidence="1">
    <location>
        <begin position="88"/>
        <end position="110"/>
    </location>
</feature>
<feature type="compositionally biased region" description="Basic and acidic residues" evidence="1">
    <location>
        <begin position="1"/>
        <end position="10"/>
    </location>
</feature>
<comment type="caution">
    <text evidence="2">The sequence shown here is derived from an EMBL/GenBank/DDBJ whole genome shotgun (WGS) entry which is preliminary data.</text>
</comment>
<accession>X6M011</accession>
<gene>
    <name evidence="2" type="ORF">RFI_30168</name>
</gene>
<sequence length="200" mass="23257">MTSLPKESRRSMQTTAKENNSLKAYGRTKQSGKSTGDSLLSLHNQINDNMQSHNQSARTVNRLINNDEIMIDNANKRRPSVEIKPIDRRNLKRSKPDDDNIENERIQSNKKQKTQILQKELISEKKEESIPVKEILKLEYLGYLTFLCSYKGIRPKVKLYHKCIRWNSKFPDHNLAIAYQLWQNNPVGANSALYFLLLEL</sequence>
<keyword evidence="3" id="KW-1185">Reference proteome</keyword>
<evidence type="ECO:0000313" key="3">
    <source>
        <dbReference type="Proteomes" id="UP000023152"/>
    </source>
</evidence>
<evidence type="ECO:0000313" key="2">
    <source>
        <dbReference type="EMBL" id="ETO07224.1"/>
    </source>
</evidence>
<organism evidence="2 3">
    <name type="scientific">Reticulomyxa filosa</name>
    <dbReference type="NCBI Taxonomy" id="46433"/>
    <lineage>
        <taxon>Eukaryota</taxon>
        <taxon>Sar</taxon>
        <taxon>Rhizaria</taxon>
        <taxon>Retaria</taxon>
        <taxon>Foraminifera</taxon>
        <taxon>Monothalamids</taxon>
        <taxon>Reticulomyxidae</taxon>
        <taxon>Reticulomyxa</taxon>
    </lineage>
</organism>